<reference evidence="1 2" key="1">
    <citation type="submission" date="2016-11" db="EMBL/GenBank/DDBJ databases">
        <authorList>
            <person name="Jaros S."/>
            <person name="Januszkiewicz K."/>
            <person name="Wedrychowicz H."/>
        </authorList>
    </citation>
    <scope>NUCLEOTIDE SEQUENCE [LARGE SCALE GENOMIC DNA]</scope>
    <source>
        <strain evidence="1 2">DSM 44666</strain>
    </source>
</reference>
<keyword evidence="2" id="KW-1185">Reference proteome</keyword>
<organism evidence="1 2">
    <name type="scientific">Seinonella peptonophila</name>
    <dbReference type="NCBI Taxonomy" id="112248"/>
    <lineage>
        <taxon>Bacteria</taxon>
        <taxon>Bacillati</taxon>
        <taxon>Bacillota</taxon>
        <taxon>Bacilli</taxon>
        <taxon>Bacillales</taxon>
        <taxon>Thermoactinomycetaceae</taxon>
        <taxon>Seinonella</taxon>
    </lineage>
</organism>
<proteinExistence type="predicted"/>
<dbReference type="OrthoDB" id="5522207at2"/>
<gene>
    <name evidence="1" type="ORF">SAMN05444392_11150</name>
</gene>
<dbReference type="Proteomes" id="UP000184476">
    <property type="component" value="Unassembled WGS sequence"/>
</dbReference>
<evidence type="ECO:0000313" key="1">
    <source>
        <dbReference type="EMBL" id="SHF23092.1"/>
    </source>
</evidence>
<dbReference type="EMBL" id="FQVL01000011">
    <property type="protein sequence ID" value="SHF23092.1"/>
    <property type="molecule type" value="Genomic_DNA"/>
</dbReference>
<dbReference type="RefSeq" id="WP_073156305.1">
    <property type="nucleotide sequence ID" value="NZ_FQVL01000011.1"/>
</dbReference>
<evidence type="ECO:0000313" key="2">
    <source>
        <dbReference type="Proteomes" id="UP000184476"/>
    </source>
</evidence>
<name>A0A1M4ZZE9_9BACL</name>
<accession>A0A1M4ZZE9</accession>
<dbReference type="AlphaFoldDB" id="A0A1M4ZZE9"/>
<protein>
    <submittedName>
        <fullName evidence="1">Uncharacterized protein</fullName>
    </submittedName>
</protein>
<sequence>MALNIGEIGFTLGVMKLVDDDITILVPLIERHRMGDWGDVPFDDKVANDFEVRGACGGGFLSSYQVNGTKIWISTVGYGTTEVYTVVMLPNEY</sequence>
<dbReference type="STRING" id="112248.SAMN05444392_11150"/>